<organism evidence="5 6">
    <name type="scientific">Candidatus Mediterraneibacter caccavium</name>
    <dbReference type="NCBI Taxonomy" id="2838661"/>
    <lineage>
        <taxon>Bacteria</taxon>
        <taxon>Bacillati</taxon>
        <taxon>Bacillota</taxon>
        <taxon>Clostridia</taxon>
        <taxon>Lachnospirales</taxon>
        <taxon>Lachnospiraceae</taxon>
        <taxon>Mediterraneibacter</taxon>
    </lineage>
</organism>
<gene>
    <name evidence="5" type="ORF">H9981_00670</name>
</gene>
<dbReference type="GO" id="GO:0003677">
    <property type="term" value="F:DNA binding"/>
    <property type="evidence" value="ECO:0007669"/>
    <property type="project" value="UniProtKB-KW"/>
</dbReference>
<dbReference type="PRINTS" id="PR00598">
    <property type="entry name" value="HTHMARR"/>
</dbReference>
<dbReference type="Proteomes" id="UP000824243">
    <property type="component" value="Unassembled WGS sequence"/>
</dbReference>
<evidence type="ECO:0000259" key="4">
    <source>
        <dbReference type="PROSITE" id="PS50995"/>
    </source>
</evidence>
<comment type="caution">
    <text evidence="5">The sequence shown here is derived from an EMBL/GenBank/DDBJ whole genome shotgun (WGS) entry which is preliminary data.</text>
</comment>
<dbReference type="PROSITE" id="PS50995">
    <property type="entry name" value="HTH_MARR_2"/>
    <property type="match status" value="1"/>
</dbReference>
<name>A0A9D2ASL2_9FIRM</name>
<sequence>MGQQLREILFQIELIKRKRVQEFLLGIGLTPGQGQARILVFVDAHPAVTQKEIADACMLDVTTMSRTLDKLQKQGLIIRERDPDCRRSCRISLTEEGREKAEAVRIGFAEIEQMICSGFREEEIRQLAGQLLRIKENLLSEEESEQENEWKNE</sequence>
<dbReference type="SUPFAM" id="SSF46785">
    <property type="entry name" value="Winged helix' DNA-binding domain"/>
    <property type="match status" value="1"/>
</dbReference>
<proteinExistence type="predicted"/>
<dbReference type="Pfam" id="PF12802">
    <property type="entry name" value="MarR_2"/>
    <property type="match status" value="1"/>
</dbReference>
<evidence type="ECO:0000256" key="2">
    <source>
        <dbReference type="ARBA" id="ARBA00023125"/>
    </source>
</evidence>
<feature type="domain" description="HTH marR-type" evidence="4">
    <location>
        <begin position="1"/>
        <end position="136"/>
    </location>
</feature>
<dbReference type="GO" id="GO:0003700">
    <property type="term" value="F:DNA-binding transcription factor activity"/>
    <property type="evidence" value="ECO:0007669"/>
    <property type="project" value="InterPro"/>
</dbReference>
<keyword evidence="1" id="KW-0805">Transcription regulation</keyword>
<dbReference type="AlphaFoldDB" id="A0A9D2ASL2"/>
<evidence type="ECO:0000313" key="5">
    <source>
        <dbReference type="EMBL" id="HIX47531.1"/>
    </source>
</evidence>
<dbReference type="InterPro" id="IPR000835">
    <property type="entry name" value="HTH_MarR-typ"/>
</dbReference>
<dbReference type="SMART" id="SM00347">
    <property type="entry name" value="HTH_MARR"/>
    <property type="match status" value="1"/>
</dbReference>
<evidence type="ECO:0000256" key="1">
    <source>
        <dbReference type="ARBA" id="ARBA00023015"/>
    </source>
</evidence>
<reference evidence="5" key="1">
    <citation type="journal article" date="2021" name="PeerJ">
        <title>Extensive microbial diversity within the chicken gut microbiome revealed by metagenomics and culture.</title>
        <authorList>
            <person name="Gilroy R."/>
            <person name="Ravi A."/>
            <person name="Getino M."/>
            <person name="Pursley I."/>
            <person name="Horton D.L."/>
            <person name="Alikhan N.F."/>
            <person name="Baker D."/>
            <person name="Gharbi K."/>
            <person name="Hall N."/>
            <person name="Watson M."/>
            <person name="Adriaenssens E.M."/>
            <person name="Foster-Nyarko E."/>
            <person name="Jarju S."/>
            <person name="Secka A."/>
            <person name="Antonio M."/>
            <person name="Oren A."/>
            <person name="Chaudhuri R.R."/>
            <person name="La Ragione R."/>
            <person name="Hildebrand F."/>
            <person name="Pallen M.J."/>
        </authorList>
    </citation>
    <scope>NUCLEOTIDE SEQUENCE</scope>
    <source>
        <strain evidence="5">ChiSjej5B23-15282</strain>
    </source>
</reference>
<keyword evidence="2" id="KW-0238">DNA-binding</keyword>
<keyword evidence="3" id="KW-0804">Transcription</keyword>
<accession>A0A9D2ASL2</accession>
<dbReference type="PANTHER" id="PTHR42756:SF1">
    <property type="entry name" value="TRANSCRIPTIONAL REPRESSOR OF EMRAB OPERON"/>
    <property type="match status" value="1"/>
</dbReference>
<evidence type="ECO:0000313" key="6">
    <source>
        <dbReference type="Proteomes" id="UP000824243"/>
    </source>
</evidence>
<evidence type="ECO:0000256" key="3">
    <source>
        <dbReference type="ARBA" id="ARBA00023163"/>
    </source>
</evidence>
<dbReference type="Gene3D" id="1.10.10.10">
    <property type="entry name" value="Winged helix-like DNA-binding domain superfamily/Winged helix DNA-binding domain"/>
    <property type="match status" value="1"/>
</dbReference>
<reference evidence="5" key="2">
    <citation type="submission" date="2021-04" db="EMBL/GenBank/DDBJ databases">
        <authorList>
            <person name="Gilroy R."/>
        </authorList>
    </citation>
    <scope>NUCLEOTIDE SEQUENCE</scope>
    <source>
        <strain evidence="5">ChiSjej5B23-15282</strain>
    </source>
</reference>
<dbReference type="PANTHER" id="PTHR42756">
    <property type="entry name" value="TRANSCRIPTIONAL REGULATOR, MARR"/>
    <property type="match status" value="1"/>
</dbReference>
<dbReference type="InterPro" id="IPR036390">
    <property type="entry name" value="WH_DNA-bd_sf"/>
</dbReference>
<protein>
    <submittedName>
        <fullName evidence="5">MarR family transcriptional regulator</fullName>
    </submittedName>
</protein>
<dbReference type="EMBL" id="DXFA01000012">
    <property type="protein sequence ID" value="HIX47531.1"/>
    <property type="molecule type" value="Genomic_DNA"/>
</dbReference>
<dbReference type="InterPro" id="IPR036388">
    <property type="entry name" value="WH-like_DNA-bd_sf"/>
</dbReference>